<reference evidence="2" key="1">
    <citation type="journal article" date="2004" name="Science">
        <title>Reverse methanogenesis: testing the hypothesis with environmental genomics.</title>
        <authorList>
            <person name="Hallam S.J."/>
            <person name="Putnam N."/>
            <person name="Preston C.M."/>
            <person name="Detter J.C."/>
            <person name="Rokhsar D."/>
            <person name="Richardson P.M."/>
            <person name="DeLong E.F."/>
        </authorList>
    </citation>
    <scope>NUCLEOTIDE SEQUENCE</scope>
</reference>
<sequence length="106" mass="11835">MNKETINREEKSTGEAFTAFERRRVFWLVLVLIPLSWTSIKIVAAPTAALVAVVLFGTAALTSIVTMNLYIRDTLWPVAGYLGTLSLIGLVAAYFWVWIPYRGKQG</sequence>
<feature type="transmembrane region" description="Helical" evidence="1">
    <location>
        <begin position="25"/>
        <end position="44"/>
    </location>
</feature>
<accession>Q649U2</accession>
<organism evidence="2">
    <name type="scientific">Uncultured archaeon GZfos26G2</name>
    <dbReference type="NCBI Taxonomy" id="3386331"/>
    <lineage>
        <taxon>Archaea</taxon>
        <taxon>Methanobacteriati</taxon>
        <taxon>Methanobacteriota</taxon>
        <taxon>Stenosarchaea group</taxon>
        <taxon>Methanomicrobia</taxon>
        <taxon>Candidatus Methanophagales</taxon>
        <taxon>Candidatus Methanophagaceae</taxon>
        <taxon>Candidatus Methanophaga</taxon>
    </lineage>
</organism>
<feature type="transmembrane region" description="Helical" evidence="1">
    <location>
        <begin position="50"/>
        <end position="71"/>
    </location>
</feature>
<evidence type="ECO:0000313" key="2">
    <source>
        <dbReference type="EMBL" id="AAU83835.1"/>
    </source>
</evidence>
<dbReference type="EMBL" id="AY714859">
    <property type="protein sequence ID" value="AAU83835.1"/>
    <property type="molecule type" value="Genomic_DNA"/>
</dbReference>
<keyword evidence="1" id="KW-0812">Transmembrane</keyword>
<keyword evidence="1" id="KW-0472">Membrane</keyword>
<dbReference type="AlphaFoldDB" id="Q649U2"/>
<evidence type="ECO:0000256" key="1">
    <source>
        <dbReference type="SAM" id="Phobius"/>
    </source>
</evidence>
<protein>
    <submittedName>
        <fullName evidence="2">Uncharacterized protein</fullName>
    </submittedName>
</protein>
<feature type="transmembrane region" description="Helical" evidence="1">
    <location>
        <begin position="78"/>
        <end position="99"/>
    </location>
</feature>
<proteinExistence type="predicted"/>
<name>Q649U2_UNCAG</name>
<reference evidence="2" key="2">
    <citation type="submission" date="2004-08" db="EMBL/GenBank/DDBJ databases">
        <authorList>
            <person name="Putnam N."/>
            <person name="Detter J.C."/>
            <person name="Richardson P.M."/>
            <person name="Rokhsar D."/>
        </authorList>
    </citation>
    <scope>NUCLEOTIDE SEQUENCE</scope>
</reference>
<keyword evidence="1" id="KW-1133">Transmembrane helix</keyword>
<gene>
    <name evidence="2" type="ORF">GZ34A6_47</name>
</gene>